<evidence type="ECO:0000256" key="1">
    <source>
        <dbReference type="SAM" id="MobiDB-lite"/>
    </source>
</evidence>
<dbReference type="AlphaFoldDB" id="A0A5C3QZV7"/>
<feature type="region of interest" description="Disordered" evidence="1">
    <location>
        <begin position="1"/>
        <end position="52"/>
    </location>
</feature>
<organism evidence="2 3">
    <name type="scientific">Pterulicium gracile</name>
    <dbReference type="NCBI Taxonomy" id="1884261"/>
    <lineage>
        <taxon>Eukaryota</taxon>
        <taxon>Fungi</taxon>
        <taxon>Dikarya</taxon>
        <taxon>Basidiomycota</taxon>
        <taxon>Agaricomycotina</taxon>
        <taxon>Agaricomycetes</taxon>
        <taxon>Agaricomycetidae</taxon>
        <taxon>Agaricales</taxon>
        <taxon>Pleurotineae</taxon>
        <taxon>Pterulaceae</taxon>
        <taxon>Pterulicium</taxon>
    </lineage>
</organism>
<feature type="compositionally biased region" description="Polar residues" evidence="1">
    <location>
        <begin position="15"/>
        <end position="31"/>
    </location>
</feature>
<dbReference type="Proteomes" id="UP000305067">
    <property type="component" value="Unassembled WGS sequence"/>
</dbReference>
<sequence>MLDGLGGTKLKMSAAESSWQTSTSEGCSTSLEKIESSEPMEASLMGVNEPER</sequence>
<protein>
    <submittedName>
        <fullName evidence="2">Uncharacterized protein</fullName>
    </submittedName>
</protein>
<reference evidence="2 3" key="1">
    <citation type="journal article" date="2019" name="Nat. Ecol. Evol.">
        <title>Megaphylogeny resolves global patterns of mushroom evolution.</title>
        <authorList>
            <person name="Varga T."/>
            <person name="Krizsan K."/>
            <person name="Foldi C."/>
            <person name="Dima B."/>
            <person name="Sanchez-Garcia M."/>
            <person name="Sanchez-Ramirez S."/>
            <person name="Szollosi G.J."/>
            <person name="Szarkandi J.G."/>
            <person name="Papp V."/>
            <person name="Albert L."/>
            <person name="Andreopoulos W."/>
            <person name="Angelini C."/>
            <person name="Antonin V."/>
            <person name="Barry K.W."/>
            <person name="Bougher N.L."/>
            <person name="Buchanan P."/>
            <person name="Buyck B."/>
            <person name="Bense V."/>
            <person name="Catcheside P."/>
            <person name="Chovatia M."/>
            <person name="Cooper J."/>
            <person name="Damon W."/>
            <person name="Desjardin D."/>
            <person name="Finy P."/>
            <person name="Geml J."/>
            <person name="Haridas S."/>
            <person name="Hughes K."/>
            <person name="Justo A."/>
            <person name="Karasinski D."/>
            <person name="Kautmanova I."/>
            <person name="Kiss B."/>
            <person name="Kocsube S."/>
            <person name="Kotiranta H."/>
            <person name="LaButti K.M."/>
            <person name="Lechner B.E."/>
            <person name="Liimatainen K."/>
            <person name="Lipzen A."/>
            <person name="Lukacs Z."/>
            <person name="Mihaltcheva S."/>
            <person name="Morgado L.N."/>
            <person name="Niskanen T."/>
            <person name="Noordeloos M.E."/>
            <person name="Ohm R.A."/>
            <person name="Ortiz-Santana B."/>
            <person name="Ovrebo C."/>
            <person name="Racz N."/>
            <person name="Riley R."/>
            <person name="Savchenko A."/>
            <person name="Shiryaev A."/>
            <person name="Soop K."/>
            <person name="Spirin V."/>
            <person name="Szebenyi C."/>
            <person name="Tomsovsky M."/>
            <person name="Tulloss R.E."/>
            <person name="Uehling J."/>
            <person name="Grigoriev I.V."/>
            <person name="Vagvolgyi C."/>
            <person name="Papp T."/>
            <person name="Martin F.M."/>
            <person name="Miettinen O."/>
            <person name="Hibbett D.S."/>
            <person name="Nagy L.G."/>
        </authorList>
    </citation>
    <scope>NUCLEOTIDE SEQUENCE [LARGE SCALE GENOMIC DNA]</scope>
    <source>
        <strain evidence="2 3">CBS 309.79</strain>
    </source>
</reference>
<gene>
    <name evidence="2" type="ORF">BDV98DRAFT_556842</name>
</gene>
<evidence type="ECO:0000313" key="3">
    <source>
        <dbReference type="Proteomes" id="UP000305067"/>
    </source>
</evidence>
<dbReference type="EMBL" id="ML178814">
    <property type="protein sequence ID" value="TFL06877.1"/>
    <property type="molecule type" value="Genomic_DNA"/>
</dbReference>
<name>A0A5C3QZV7_9AGAR</name>
<keyword evidence="3" id="KW-1185">Reference proteome</keyword>
<accession>A0A5C3QZV7</accession>
<proteinExistence type="predicted"/>
<evidence type="ECO:0000313" key="2">
    <source>
        <dbReference type="EMBL" id="TFL06877.1"/>
    </source>
</evidence>